<dbReference type="Pfam" id="PF12697">
    <property type="entry name" value="Abhydrolase_6"/>
    <property type="match status" value="1"/>
</dbReference>
<evidence type="ECO:0000313" key="3">
    <source>
        <dbReference type="Proteomes" id="UP000014074"/>
    </source>
</evidence>
<organism evidence="2 3">
    <name type="scientific">Phaeoacremonium minimum (strain UCR-PA7)</name>
    <name type="common">Esca disease fungus</name>
    <name type="synonym">Togninia minima</name>
    <dbReference type="NCBI Taxonomy" id="1286976"/>
    <lineage>
        <taxon>Eukaryota</taxon>
        <taxon>Fungi</taxon>
        <taxon>Dikarya</taxon>
        <taxon>Ascomycota</taxon>
        <taxon>Pezizomycotina</taxon>
        <taxon>Sordariomycetes</taxon>
        <taxon>Sordariomycetidae</taxon>
        <taxon>Togniniales</taxon>
        <taxon>Togniniaceae</taxon>
        <taxon>Phaeoacremonium</taxon>
    </lineage>
</organism>
<dbReference type="eggNOG" id="ENOG502RN83">
    <property type="taxonomic scope" value="Eukaryota"/>
</dbReference>
<dbReference type="HOGENOM" id="CLU_034763_1_0_1"/>
<dbReference type="Proteomes" id="UP000014074">
    <property type="component" value="Unassembled WGS sequence"/>
</dbReference>
<sequence length="320" mass="34332">MVGTIAINTTYHISAQLCVPTQGSAKSDILQIASPGLGWDKRYWDVQAEGYNYVDAAISEGYSTLIYDRIGTGDSSRPDAYADVQAASQVEVLKALTDLARSGELTKSSEIKSETKSSKLCSYKPNKIVHVGHSFGSIVTAGLLAAHGEVSDGAIVTGFVYGREMFFTTPVAYGLEYAAENDPVRFGDRGSGYVVQGTRSSIQQIFFKKGSFEPAMLVYAEEAKQPGSVGELLTGGQVLGKPAQKFKGPLQFFLGEYDDAMCGGDCNDQIDLPEVLESLYPHATNISIYLQPATGHGLTLSTNATAGYKVMFSFLKAYGL</sequence>
<protein>
    <recommendedName>
        <fullName evidence="1">AB hydrolase-1 domain-containing protein</fullName>
    </recommendedName>
</protein>
<dbReference type="KEGG" id="tmn:UCRPA7_3216"/>
<proteinExistence type="predicted"/>
<name>R8BPM0_PHAM7</name>
<reference evidence="3" key="1">
    <citation type="journal article" date="2013" name="Genome Announc.">
        <title>Draft genome sequence of the ascomycete Phaeoacremonium aleophilum strain UCR-PA7, a causal agent of the esca disease complex in grapevines.</title>
        <authorList>
            <person name="Blanco-Ulate B."/>
            <person name="Rolshausen P."/>
            <person name="Cantu D."/>
        </authorList>
    </citation>
    <scope>NUCLEOTIDE SEQUENCE [LARGE SCALE GENOMIC DNA]</scope>
    <source>
        <strain evidence="3">UCR-PA7</strain>
    </source>
</reference>
<keyword evidence="3" id="KW-1185">Reference proteome</keyword>
<gene>
    <name evidence="2" type="ORF">UCRPA7_3216</name>
</gene>
<dbReference type="InterPro" id="IPR029058">
    <property type="entry name" value="AB_hydrolase_fold"/>
</dbReference>
<dbReference type="GeneID" id="19323542"/>
<dbReference type="SUPFAM" id="SSF53474">
    <property type="entry name" value="alpha/beta-Hydrolases"/>
    <property type="match status" value="1"/>
</dbReference>
<dbReference type="Gene3D" id="3.40.50.1820">
    <property type="entry name" value="alpha/beta hydrolase"/>
    <property type="match status" value="1"/>
</dbReference>
<dbReference type="RefSeq" id="XP_007913970.1">
    <property type="nucleotide sequence ID" value="XM_007915779.1"/>
</dbReference>
<dbReference type="EMBL" id="KB933036">
    <property type="protein sequence ID" value="EOO01245.1"/>
    <property type="molecule type" value="Genomic_DNA"/>
</dbReference>
<dbReference type="AlphaFoldDB" id="R8BPM0"/>
<accession>R8BPM0</accession>
<evidence type="ECO:0000259" key="1">
    <source>
        <dbReference type="Pfam" id="PF12697"/>
    </source>
</evidence>
<feature type="domain" description="AB hydrolase-1" evidence="1">
    <location>
        <begin position="35"/>
        <end position="300"/>
    </location>
</feature>
<evidence type="ECO:0000313" key="2">
    <source>
        <dbReference type="EMBL" id="EOO01245.1"/>
    </source>
</evidence>
<dbReference type="InterPro" id="IPR000073">
    <property type="entry name" value="AB_hydrolase_1"/>
</dbReference>
<dbReference type="OrthoDB" id="190201at2759"/>